<feature type="modified residue" description="N6-(pyridoxal phosphate)lysine" evidence="5 7">
    <location>
        <position position="60"/>
    </location>
</feature>
<feature type="binding site" evidence="5">
    <location>
        <position position="325"/>
    </location>
    <ligand>
        <name>substrate</name>
    </ligand>
</feature>
<feature type="domain" description="Orn/DAP/Arg decarboxylase 2 C-terminal" evidence="9">
    <location>
        <begin position="30"/>
        <end position="383"/>
    </location>
</feature>
<dbReference type="PRINTS" id="PR01181">
    <property type="entry name" value="DAPDCRBXLASE"/>
</dbReference>
<evidence type="ECO:0000256" key="1">
    <source>
        <dbReference type="ARBA" id="ARBA00001933"/>
    </source>
</evidence>
<feature type="binding site" evidence="5">
    <location>
        <position position="289"/>
    </location>
    <ligand>
        <name>substrate</name>
    </ligand>
</feature>
<comment type="cofactor">
    <cofactor evidence="1 5 7 8">
        <name>pyridoxal 5'-phosphate</name>
        <dbReference type="ChEBI" id="CHEBI:597326"/>
    </cofactor>
</comment>
<evidence type="ECO:0000313" key="12">
    <source>
        <dbReference type="Proteomes" id="UP000235914"/>
    </source>
</evidence>
<feature type="binding site" evidence="5">
    <location>
        <begin position="286"/>
        <end position="289"/>
    </location>
    <ligand>
        <name>pyridoxal 5'-phosphate</name>
        <dbReference type="ChEBI" id="CHEBI:597326"/>
    </ligand>
</feature>
<dbReference type="SUPFAM" id="SSF51419">
    <property type="entry name" value="PLP-binding barrel"/>
    <property type="match status" value="1"/>
</dbReference>
<dbReference type="AlphaFoldDB" id="A0AAP8NMK3"/>
<dbReference type="PANTHER" id="PTHR43727">
    <property type="entry name" value="DIAMINOPIMELATE DECARBOXYLASE"/>
    <property type="match status" value="1"/>
</dbReference>
<comment type="function">
    <text evidence="5">Specifically catalyzes the decarboxylation of meso-diaminopimelate (meso-DAP) to L-lysine.</text>
</comment>
<feature type="active site" description="Proton donor" evidence="7">
    <location>
        <position position="356"/>
    </location>
</feature>
<dbReference type="CDD" id="cd06828">
    <property type="entry name" value="PLPDE_III_DapDC"/>
    <property type="match status" value="1"/>
</dbReference>
<comment type="pathway">
    <text evidence="5 8">Amino-acid biosynthesis; L-lysine biosynthesis via DAP pathway; L-lysine from DL-2,6-diaminopimelate: step 1/1.</text>
</comment>
<keyword evidence="3 5" id="KW-0663">Pyridoxal phosphate</keyword>
<dbReference type="PROSITE" id="PS00879">
    <property type="entry name" value="ODR_DC_2_2"/>
    <property type="match status" value="1"/>
</dbReference>
<comment type="subunit">
    <text evidence="5">Homodimer.</text>
</comment>
<dbReference type="NCBIfam" id="TIGR01048">
    <property type="entry name" value="lysA"/>
    <property type="match status" value="1"/>
</dbReference>
<gene>
    <name evidence="5 11" type="primary">lysA</name>
    <name evidence="11" type="ORF">CXU09_06780</name>
</gene>
<organism evidence="11 12">
    <name type="scientific">Akkermansia muciniphila</name>
    <dbReference type="NCBI Taxonomy" id="239935"/>
    <lineage>
        <taxon>Bacteria</taxon>
        <taxon>Pseudomonadati</taxon>
        <taxon>Verrucomicrobiota</taxon>
        <taxon>Verrucomicrobiia</taxon>
        <taxon>Verrucomicrobiales</taxon>
        <taxon>Akkermansiaceae</taxon>
        <taxon>Akkermansia</taxon>
    </lineage>
</organism>
<comment type="similarity">
    <text evidence="5">Belongs to the Orn/Lys/Arg decarboxylase class-II family. LysA subfamily.</text>
</comment>
<evidence type="ECO:0000256" key="2">
    <source>
        <dbReference type="ARBA" id="ARBA00022793"/>
    </source>
</evidence>
<comment type="catalytic activity">
    <reaction evidence="5 8">
        <text>meso-2,6-diaminopimelate + H(+) = L-lysine + CO2</text>
        <dbReference type="Rhea" id="RHEA:15101"/>
        <dbReference type="ChEBI" id="CHEBI:15378"/>
        <dbReference type="ChEBI" id="CHEBI:16526"/>
        <dbReference type="ChEBI" id="CHEBI:32551"/>
        <dbReference type="ChEBI" id="CHEBI:57791"/>
        <dbReference type="EC" id="4.1.1.20"/>
    </reaction>
</comment>
<comment type="caution">
    <text evidence="11">The sequence shown here is derived from an EMBL/GenBank/DDBJ whole genome shotgun (WGS) entry which is preliminary data.</text>
</comment>
<dbReference type="GO" id="GO:0008836">
    <property type="term" value="F:diaminopimelate decarboxylase activity"/>
    <property type="evidence" value="ECO:0007669"/>
    <property type="project" value="UniProtKB-UniRule"/>
</dbReference>
<dbReference type="Proteomes" id="UP000235914">
    <property type="component" value="Unassembled WGS sequence"/>
</dbReference>
<dbReference type="InterPro" id="IPR022643">
    <property type="entry name" value="De-COase2_C"/>
</dbReference>
<dbReference type="EMBL" id="PJKN01000003">
    <property type="protein sequence ID" value="PNC56317.1"/>
    <property type="molecule type" value="Genomic_DNA"/>
</dbReference>
<dbReference type="FunFam" id="3.20.20.10:FF:000003">
    <property type="entry name" value="Diaminopimelate decarboxylase"/>
    <property type="match status" value="1"/>
</dbReference>
<evidence type="ECO:0000259" key="10">
    <source>
        <dbReference type="Pfam" id="PF02784"/>
    </source>
</evidence>
<dbReference type="InterPro" id="IPR022653">
    <property type="entry name" value="De-COase2_pyr-phos_BS"/>
</dbReference>
<evidence type="ECO:0000256" key="5">
    <source>
        <dbReference type="HAMAP-Rule" id="MF_02120"/>
    </source>
</evidence>
<keyword evidence="5 8" id="KW-0457">Lysine biosynthesis</keyword>
<dbReference type="SUPFAM" id="SSF50621">
    <property type="entry name" value="Alanine racemase C-terminal domain-like"/>
    <property type="match status" value="1"/>
</dbReference>
<keyword evidence="5" id="KW-0028">Amino-acid biosynthesis</keyword>
<dbReference type="InterPro" id="IPR002986">
    <property type="entry name" value="DAP_deCOOHase_LysA"/>
</dbReference>
<evidence type="ECO:0000256" key="6">
    <source>
        <dbReference type="NCBIfam" id="TIGR01048"/>
    </source>
</evidence>
<dbReference type="PANTHER" id="PTHR43727:SF2">
    <property type="entry name" value="GROUP IV DECARBOXYLASE"/>
    <property type="match status" value="1"/>
</dbReference>
<evidence type="ECO:0000256" key="4">
    <source>
        <dbReference type="ARBA" id="ARBA00023239"/>
    </source>
</evidence>
<dbReference type="GO" id="GO:0030170">
    <property type="term" value="F:pyridoxal phosphate binding"/>
    <property type="evidence" value="ECO:0007669"/>
    <property type="project" value="UniProtKB-UniRule"/>
</dbReference>
<evidence type="ECO:0000313" key="11">
    <source>
        <dbReference type="EMBL" id="PNC56317.1"/>
    </source>
</evidence>
<dbReference type="Pfam" id="PF00278">
    <property type="entry name" value="Orn_DAP_Arg_deC"/>
    <property type="match status" value="1"/>
</dbReference>
<dbReference type="EC" id="4.1.1.20" evidence="5 6"/>
<feature type="domain" description="Orn/DAP/Arg decarboxylase 2 N-terminal" evidence="10">
    <location>
        <begin position="36"/>
        <end position="292"/>
    </location>
</feature>
<evidence type="ECO:0000259" key="9">
    <source>
        <dbReference type="Pfam" id="PF00278"/>
    </source>
</evidence>
<evidence type="ECO:0000256" key="8">
    <source>
        <dbReference type="RuleBase" id="RU003738"/>
    </source>
</evidence>
<dbReference type="InterPro" id="IPR022657">
    <property type="entry name" value="De-COase2_CS"/>
</dbReference>
<keyword evidence="4 5" id="KW-0456">Lyase</keyword>
<name>A0AAP8NMK3_9BACT</name>
<accession>A0AAP8NMK3</accession>
<dbReference type="InterPro" id="IPR022644">
    <property type="entry name" value="De-COase2_N"/>
</dbReference>
<feature type="binding site" evidence="5">
    <location>
        <position position="385"/>
    </location>
    <ligand>
        <name>pyridoxal 5'-phosphate</name>
        <dbReference type="ChEBI" id="CHEBI:597326"/>
    </ligand>
</feature>
<dbReference type="Pfam" id="PF02784">
    <property type="entry name" value="Orn_Arg_deC_N"/>
    <property type="match status" value="1"/>
</dbReference>
<dbReference type="PROSITE" id="PS00878">
    <property type="entry name" value="ODR_DC_2_1"/>
    <property type="match status" value="1"/>
</dbReference>
<dbReference type="InterPro" id="IPR000183">
    <property type="entry name" value="Orn/DAP/Arg_de-COase"/>
</dbReference>
<reference evidence="11 12" key="1">
    <citation type="journal article" date="2017" name="BMC Genomics">
        <title>Genome sequencing of 39 Akkermansia muciniphila isolates reveals its population structure, genomic and functional diverisity, and global distribution in mammalian gut microbiotas.</title>
        <authorList>
            <person name="Guo X."/>
            <person name="Li S."/>
            <person name="Zhang J."/>
            <person name="Wu F."/>
            <person name="Li X."/>
            <person name="Wu D."/>
            <person name="Zhang M."/>
            <person name="Ou Z."/>
            <person name="Jie Z."/>
            <person name="Yan Q."/>
            <person name="Li P."/>
            <person name="Yi J."/>
            <person name="Peng Y."/>
        </authorList>
    </citation>
    <scope>NUCLEOTIDE SEQUENCE [LARGE SCALE GENOMIC DNA]</scope>
    <source>
        <strain evidence="11 12">GP43</strain>
    </source>
</reference>
<evidence type="ECO:0000256" key="7">
    <source>
        <dbReference type="PIRSR" id="PIRSR600183-50"/>
    </source>
</evidence>
<feature type="binding site" evidence="5">
    <location>
        <position position="239"/>
    </location>
    <ligand>
        <name>pyridoxal 5'-phosphate</name>
        <dbReference type="ChEBI" id="CHEBI:597326"/>
    </ligand>
</feature>
<dbReference type="PRINTS" id="PR01179">
    <property type="entry name" value="ODADCRBXLASE"/>
</dbReference>
<dbReference type="Gene3D" id="2.40.37.10">
    <property type="entry name" value="Lyase, Ornithine Decarboxylase, Chain A, domain 1"/>
    <property type="match status" value="1"/>
</dbReference>
<feature type="binding site" evidence="5">
    <location>
        <position position="357"/>
    </location>
    <ligand>
        <name>substrate</name>
    </ligand>
</feature>
<proteinExistence type="inferred from homology"/>
<feature type="binding site" evidence="5">
    <location>
        <position position="385"/>
    </location>
    <ligand>
        <name>substrate</name>
    </ligand>
</feature>
<dbReference type="Gene3D" id="3.20.20.10">
    <property type="entry name" value="Alanine racemase"/>
    <property type="match status" value="1"/>
</dbReference>
<feature type="binding site" evidence="5">
    <location>
        <position position="329"/>
    </location>
    <ligand>
        <name>substrate</name>
    </ligand>
</feature>
<protein>
    <recommendedName>
        <fullName evidence="5 6">Diaminopimelate decarboxylase</fullName>
        <shortName evidence="5">DAP decarboxylase</shortName>
        <shortName evidence="5">DAPDC</shortName>
        <ecNumber evidence="5 6">4.1.1.20</ecNumber>
    </recommendedName>
</protein>
<sequence length="429" mass="46968">MHSFAYKNGTLYCENVNLQELADKESTPLYVYSKQTILNHFHRLREALAPLNAEVAYAVKACSNIAILNLMARNGAGFDIVSGGELFRVLKAGGDPSKCTYAGVGKTEQEIRYALAQGIYCFNVESEAELRAINAIAASMGVKAPVAVRVNPNVEAGTHKYITTGKAENKFGVDFERIESLYEMAARELLNLHLKGLQMHIGSQLTQAKPFLEAVRKVAPLAASLKEKHGIEFFSIGGGIGIVYQGTLDSGVQEWWNEDCAQLTLSTYAQAVVPTLQPLGLHIIVEPGRLIVGNAGALITRCLYEKNGKAKTFKIVDAGMNDLIRPALYQGYHEIIPVREYPSESCVTADVVGPICESGDFLAQNRDMPDVRQGELLAVLSAGAYGFSMSSNYNSRPMAEEVLVDGDQWNVIRSRQSWEDLIRGESIPE</sequence>
<dbReference type="HAMAP" id="MF_02120">
    <property type="entry name" value="LysA"/>
    <property type="match status" value="1"/>
</dbReference>
<dbReference type="InterPro" id="IPR029066">
    <property type="entry name" value="PLP-binding_barrel"/>
</dbReference>
<keyword evidence="2 5" id="KW-0210">Decarboxylase</keyword>
<dbReference type="RefSeq" id="WP_022197816.1">
    <property type="nucleotide sequence ID" value="NZ_CP024736.1"/>
</dbReference>
<dbReference type="GO" id="GO:0009089">
    <property type="term" value="P:lysine biosynthetic process via diaminopimelate"/>
    <property type="evidence" value="ECO:0007669"/>
    <property type="project" value="UniProtKB-UniRule"/>
</dbReference>
<evidence type="ECO:0000256" key="3">
    <source>
        <dbReference type="ARBA" id="ARBA00022898"/>
    </source>
</evidence>
<dbReference type="InterPro" id="IPR009006">
    <property type="entry name" value="Ala_racemase/Decarboxylase_C"/>
</dbReference>